<evidence type="ECO:0000313" key="3">
    <source>
        <dbReference type="Proteomes" id="UP001367508"/>
    </source>
</evidence>
<keyword evidence="3" id="KW-1185">Reference proteome</keyword>
<dbReference type="Proteomes" id="UP001367508">
    <property type="component" value="Unassembled WGS sequence"/>
</dbReference>
<evidence type="ECO:0000256" key="1">
    <source>
        <dbReference type="SAM" id="Phobius"/>
    </source>
</evidence>
<sequence length="67" mass="7616">MMPRVQLLLWTANFYFHLLPRVMMTVIGHGMVLMSIMIYWLHPFSGHVVVLLAEKDVCVIGSEKGAS</sequence>
<name>A0AAN9PVU4_CANGL</name>
<organism evidence="2 3">
    <name type="scientific">Canavalia gladiata</name>
    <name type="common">Sword bean</name>
    <name type="synonym">Dolichos gladiatus</name>
    <dbReference type="NCBI Taxonomy" id="3824"/>
    <lineage>
        <taxon>Eukaryota</taxon>
        <taxon>Viridiplantae</taxon>
        <taxon>Streptophyta</taxon>
        <taxon>Embryophyta</taxon>
        <taxon>Tracheophyta</taxon>
        <taxon>Spermatophyta</taxon>
        <taxon>Magnoliopsida</taxon>
        <taxon>eudicotyledons</taxon>
        <taxon>Gunneridae</taxon>
        <taxon>Pentapetalae</taxon>
        <taxon>rosids</taxon>
        <taxon>fabids</taxon>
        <taxon>Fabales</taxon>
        <taxon>Fabaceae</taxon>
        <taxon>Papilionoideae</taxon>
        <taxon>50 kb inversion clade</taxon>
        <taxon>NPAAA clade</taxon>
        <taxon>indigoferoid/millettioid clade</taxon>
        <taxon>Phaseoleae</taxon>
        <taxon>Canavalia</taxon>
    </lineage>
</organism>
<dbReference type="AlphaFoldDB" id="A0AAN9PVU4"/>
<gene>
    <name evidence="2" type="ORF">VNO77_39469</name>
</gene>
<accession>A0AAN9PVU4</accession>
<keyword evidence="1" id="KW-0812">Transmembrane</keyword>
<proteinExistence type="predicted"/>
<comment type="caution">
    <text evidence="2">The sequence shown here is derived from an EMBL/GenBank/DDBJ whole genome shotgun (WGS) entry which is preliminary data.</text>
</comment>
<protein>
    <submittedName>
        <fullName evidence="2">Uncharacterized protein</fullName>
    </submittedName>
</protein>
<keyword evidence="1" id="KW-0472">Membrane</keyword>
<keyword evidence="1" id="KW-1133">Transmembrane helix</keyword>
<feature type="transmembrane region" description="Helical" evidence="1">
    <location>
        <begin position="21"/>
        <end position="41"/>
    </location>
</feature>
<evidence type="ECO:0000313" key="2">
    <source>
        <dbReference type="EMBL" id="KAK7314255.1"/>
    </source>
</evidence>
<dbReference type="EMBL" id="JAYMYQ010000009">
    <property type="protein sequence ID" value="KAK7314255.1"/>
    <property type="molecule type" value="Genomic_DNA"/>
</dbReference>
<reference evidence="2 3" key="1">
    <citation type="submission" date="2024-01" db="EMBL/GenBank/DDBJ databases">
        <title>The genomes of 5 underutilized Papilionoideae crops provide insights into root nodulation and disease resistanc.</title>
        <authorList>
            <person name="Jiang F."/>
        </authorList>
    </citation>
    <scope>NUCLEOTIDE SEQUENCE [LARGE SCALE GENOMIC DNA]</scope>
    <source>
        <strain evidence="2">LVBAO_FW01</strain>
        <tissue evidence="2">Leaves</tissue>
    </source>
</reference>